<dbReference type="Gene3D" id="3.40.50.1970">
    <property type="match status" value="1"/>
</dbReference>
<dbReference type="FunFam" id="3.40.50.1970:FF:000003">
    <property type="entry name" value="Alcohol dehydrogenase, iron-containing"/>
    <property type="match status" value="1"/>
</dbReference>
<dbReference type="InterPro" id="IPR018211">
    <property type="entry name" value="ADH_Fe_CS"/>
</dbReference>
<dbReference type="eggNOG" id="COG1454">
    <property type="taxonomic scope" value="Bacteria"/>
</dbReference>
<proteinExistence type="inferred from homology"/>
<dbReference type="InterPro" id="IPR039697">
    <property type="entry name" value="Alcohol_dehydrogenase_Fe"/>
</dbReference>
<evidence type="ECO:0000256" key="1">
    <source>
        <dbReference type="ARBA" id="ARBA00001962"/>
    </source>
</evidence>
<dbReference type="Pfam" id="PF25137">
    <property type="entry name" value="ADH_Fe_C"/>
    <property type="match status" value="1"/>
</dbReference>
<gene>
    <name evidence="7" type="ordered locus">Dbac_1636</name>
</gene>
<dbReference type="CDD" id="cd08183">
    <property type="entry name" value="Fe-ADH-like"/>
    <property type="match status" value="1"/>
</dbReference>
<dbReference type="PANTHER" id="PTHR11496">
    <property type="entry name" value="ALCOHOL DEHYDROGENASE"/>
    <property type="match status" value="1"/>
</dbReference>
<dbReference type="KEGG" id="dba:Dbac_1636"/>
<dbReference type="OrthoDB" id="9778433at2"/>
<dbReference type="STRING" id="525897.Dbac_1636"/>
<feature type="domain" description="Alcohol dehydrogenase iron-type/glycerol dehydrogenase GldA" evidence="5">
    <location>
        <begin position="8"/>
        <end position="174"/>
    </location>
</feature>
<dbReference type="GO" id="GO:0004022">
    <property type="term" value="F:alcohol dehydrogenase (NAD+) activity"/>
    <property type="evidence" value="ECO:0007669"/>
    <property type="project" value="TreeGrafter"/>
</dbReference>
<feature type="domain" description="Fe-containing alcohol dehydrogenase-like C-terminal" evidence="6">
    <location>
        <begin position="185"/>
        <end position="383"/>
    </location>
</feature>
<evidence type="ECO:0000256" key="4">
    <source>
        <dbReference type="ARBA" id="ARBA00023027"/>
    </source>
</evidence>
<dbReference type="Pfam" id="PF00465">
    <property type="entry name" value="Fe-ADH"/>
    <property type="match status" value="1"/>
</dbReference>
<dbReference type="EMBL" id="CP001629">
    <property type="protein sequence ID" value="ACU89728.1"/>
    <property type="molecule type" value="Genomic_DNA"/>
</dbReference>
<evidence type="ECO:0000256" key="3">
    <source>
        <dbReference type="ARBA" id="ARBA00023002"/>
    </source>
</evidence>
<comment type="cofactor">
    <cofactor evidence="1">
        <name>Fe cation</name>
        <dbReference type="ChEBI" id="CHEBI:24875"/>
    </cofactor>
</comment>
<evidence type="ECO:0000259" key="5">
    <source>
        <dbReference type="Pfam" id="PF00465"/>
    </source>
</evidence>
<accession>C7LVH2</accession>
<dbReference type="RefSeq" id="WP_015773819.1">
    <property type="nucleotide sequence ID" value="NC_013173.1"/>
</dbReference>
<dbReference type="AlphaFoldDB" id="C7LVH2"/>
<keyword evidence="4" id="KW-0520">NAD</keyword>
<dbReference type="InterPro" id="IPR056798">
    <property type="entry name" value="ADH_Fe_C"/>
</dbReference>
<dbReference type="SUPFAM" id="SSF56796">
    <property type="entry name" value="Dehydroquinate synthase-like"/>
    <property type="match status" value="1"/>
</dbReference>
<dbReference type="HOGENOM" id="CLU_007207_0_0_7"/>
<evidence type="ECO:0000313" key="7">
    <source>
        <dbReference type="EMBL" id="ACU89728.1"/>
    </source>
</evidence>
<dbReference type="PANTHER" id="PTHR11496:SF102">
    <property type="entry name" value="ALCOHOL DEHYDROGENASE 4"/>
    <property type="match status" value="1"/>
</dbReference>
<name>C7LVH2_DESBD</name>
<dbReference type="Gene3D" id="1.20.1090.10">
    <property type="entry name" value="Dehydroquinate synthase-like - alpha domain"/>
    <property type="match status" value="1"/>
</dbReference>
<evidence type="ECO:0000259" key="6">
    <source>
        <dbReference type="Pfam" id="PF25137"/>
    </source>
</evidence>
<keyword evidence="8" id="KW-1185">Reference proteome</keyword>
<dbReference type="Proteomes" id="UP000002216">
    <property type="component" value="Chromosome"/>
</dbReference>
<dbReference type="InterPro" id="IPR001670">
    <property type="entry name" value="ADH_Fe/GldA"/>
</dbReference>
<evidence type="ECO:0000256" key="2">
    <source>
        <dbReference type="ARBA" id="ARBA00007358"/>
    </source>
</evidence>
<dbReference type="GO" id="GO:0046872">
    <property type="term" value="F:metal ion binding"/>
    <property type="evidence" value="ECO:0007669"/>
    <property type="project" value="InterPro"/>
</dbReference>
<sequence>MIYSFSTARVVFGIGARAGVATHAAHLGKRCLLVTGSRAARCDWLLGNLREVMDEVASVAISGEPETAFISAQAEAARRAGCDVVVAIGGGSVIDAGKALAALAANTGDLFDYLEVVGRGAPLEHDPLPMIAVPTTAGTGAEVTANAVLLSPAHGVKASLRAPGLIPSLAIVDPELAVSLPPRQTAASGMDALAQLMESFVSHAASPLTDPLCRDGLTRAARSLRIAVQDGADLRARSDMALAALFSGMALANAKLGAVHGFAAPLGAMLGAAHGEICAALLPHVMEANIRNLRRSAPRHPALARYDEVGRMLTGTEGAAATEGVEFVRALCRDLGVRGLAALGLTEGLMEDVVEKAARASSMHGNPIVLARDELLGILREAMGEGASFS</sequence>
<organism evidence="7 8">
    <name type="scientific">Desulfomicrobium baculatum (strain DSM 4028 / VKM B-1378 / X)</name>
    <name type="common">Desulfovibrio baculatus</name>
    <dbReference type="NCBI Taxonomy" id="525897"/>
    <lineage>
        <taxon>Bacteria</taxon>
        <taxon>Pseudomonadati</taxon>
        <taxon>Thermodesulfobacteriota</taxon>
        <taxon>Desulfovibrionia</taxon>
        <taxon>Desulfovibrionales</taxon>
        <taxon>Desulfomicrobiaceae</taxon>
        <taxon>Desulfomicrobium</taxon>
    </lineage>
</organism>
<reference evidence="7 8" key="1">
    <citation type="journal article" date="2009" name="Stand. Genomic Sci.">
        <title>Complete genome sequence of Desulfomicrobium baculatum type strain (X).</title>
        <authorList>
            <person name="Copeland A."/>
            <person name="Spring S."/>
            <person name="Goker M."/>
            <person name="Schneider S."/>
            <person name="Lapidus A."/>
            <person name="Del Rio T.G."/>
            <person name="Tice H."/>
            <person name="Cheng J.F."/>
            <person name="Chen F."/>
            <person name="Nolan M."/>
            <person name="Bruce D."/>
            <person name="Goodwin L."/>
            <person name="Pitluck S."/>
            <person name="Ivanova N."/>
            <person name="Mavrommatis K."/>
            <person name="Ovchinnikova G."/>
            <person name="Pati A."/>
            <person name="Chen A."/>
            <person name="Palaniappan K."/>
            <person name="Land M."/>
            <person name="Hauser L."/>
            <person name="Chang Y.J."/>
            <person name="Jeffries C.C."/>
            <person name="Meincke L."/>
            <person name="Sims D."/>
            <person name="Brettin T."/>
            <person name="Detter J.C."/>
            <person name="Han C."/>
            <person name="Chain P."/>
            <person name="Bristow J."/>
            <person name="Eisen J.A."/>
            <person name="Markowitz V."/>
            <person name="Hugenholtz P."/>
            <person name="Kyrpides N.C."/>
            <person name="Klenk H.P."/>
            <person name="Lucas S."/>
        </authorList>
    </citation>
    <scope>NUCLEOTIDE SEQUENCE [LARGE SCALE GENOMIC DNA]</scope>
    <source>
        <strain evidence="8">DSM 4028 / VKM B-1378 / X</strain>
    </source>
</reference>
<comment type="similarity">
    <text evidence="2">Belongs to the iron-containing alcohol dehydrogenase family.</text>
</comment>
<evidence type="ECO:0000313" key="8">
    <source>
        <dbReference type="Proteomes" id="UP000002216"/>
    </source>
</evidence>
<dbReference type="PROSITE" id="PS00913">
    <property type="entry name" value="ADH_IRON_1"/>
    <property type="match status" value="1"/>
</dbReference>
<keyword evidence="3" id="KW-0560">Oxidoreductase</keyword>
<protein>
    <submittedName>
        <fullName evidence="7">Iron-containing alcohol dehydrogenase</fullName>
    </submittedName>
</protein>